<sequence>DAEQSTVGGSRDRRFRRDYEEGEAPSRPPFRSTLTQPSQMGNFKHQSLRDRDKERDRDGERDRERDLRDREGQERLRHLSDKYDRDRLGLTASARTKERDTTNPTKASAQNQVSSTATRRGEPRDPSKRKPNESGDDWRRGGEISRNTREDRSDTTRRDRDGSRARESSRARPEPSNRRDRNVDREDGRERSNRERDERGDRDDGDDGRHWRDDGKRDERVAARKARERGGDHWEPSSDRRWAATEERESRYKRGTGRERRTDDGRERDDRKDREREREKEKEPAWMETYVPSEPLSGILGGAPTGELDGIQAWKKGMKDKEKEKDEKEVINRSVKEGNALTNDEKPTREDGQPAQPMDEIQLFRIMMQKAKEVPETEGSPATGAAAIPSGTGPVTQDLARTKETAVGAPKSDKMVESKDPLAQGAPSTGGPALLSSKLSAIETSASSIPTPSEKSVANSPSQFNPPPGPRLLALGRGAKQPPLPSPNPPLVLASPHFEGPRAPAGYNSFEDVAHQRALLGRVTPNGPLLSESLQRMPMDRSPLNHPQQFGPGILDNGQIDASGNGYAAPKGSRFAKFFDGKGREGPPPKTQTPTGFTSPSPNLGHGQRFDQAGLGGPSNGVGEQRTMDDIIAMLANSQAHRSAQNINVNPGLPSAQLNPNFNSHNHNTHPILHQHQLNSNRSESLYDSRLDDRSFVPDGMVPGLRTAPPPRSRDNFSEPMDDPIVHLQRLAQQQQLQQRADPNFGAPSNPMFAQQPRAMGLPIQSQPFRGGPSPNTAQQLGMPSRAMPPGLANLGSRPPHEASQFLGLQGGPTGPQLAALNHGQLHQQQFNSFNNGNNSLGFAGHQQFRGPVPSMNHQNATHLPLGNLPQNNIDPRLAAQGFGLGGNVPVGQRGPPPPQRPGPQLQGHHLGLGPQQRGQLPPHMLSHNVHGQGPQGPTNQPAQDLMALLLGGTPRNE</sequence>
<organism evidence="2 3">
    <name type="scientific">Coprinellus micaceus</name>
    <name type="common">Glistening ink-cap mushroom</name>
    <name type="synonym">Coprinus micaceus</name>
    <dbReference type="NCBI Taxonomy" id="71717"/>
    <lineage>
        <taxon>Eukaryota</taxon>
        <taxon>Fungi</taxon>
        <taxon>Dikarya</taxon>
        <taxon>Basidiomycota</taxon>
        <taxon>Agaricomycotina</taxon>
        <taxon>Agaricomycetes</taxon>
        <taxon>Agaricomycetidae</taxon>
        <taxon>Agaricales</taxon>
        <taxon>Agaricineae</taxon>
        <taxon>Psathyrellaceae</taxon>
        <taxon>Coprinellus</taxon>
    </lineage>
</organism>
<evidence type="ECO:0000256" key="1">
    <source>
        <dbReference type="SAM" id="MobiDB-lite"/>
    </source>
</evidence>
<comment type="caution">
    <text evidence="2">The sequence shown here is derived from an EMBL/GenBank/DDBJ whole genome shotgun (WGS) entry which is preliminary data.</text>
</comment>
<evidence type="ECO:0000313" key="3">
    <source>
        <dbReference type="Proteomes" id="UP000298030"/>
    </source>
</evidence>
<evidence type="ECO:0000313" key="2">
    <source>
        <dbReference type="EMBL" id="TEB39211.1"/>
    </source>
</evidence>
<feature type="compositionally biased region" description="Basic and acidic residues" evidence="1">
    <location>
        <begin position="10"/>
        <end position="19"/>
    </location>
</feature>
<feature type="compositionally biased region" description="Low complexity" evidence="1">
    <location>
        <begin position="903"/>
        <end position="924"/>
    </location>
</feature>
<feature type="compositionally biased region" description="Basic and acidic residues" evidence="1">
    <location>
        <begin position="47"/>
        <end position="88"/>
    </location>
</feature>
<proteinExistence type="predicted"/>
<keyword evidence="3" id="KW-1185">Reference proteome</keyword>
<name>A0A4Y7TYX0_COPMI</name>
<feature type="region of interest" description="Disordered" evidence="1">
    <location>
        <begin position="694"/>
        <end position="721"/>
    </location>
</feature>
<feature type="region of interest" description="Disordered" evidence="1">
    <location>
        <begin position="582"/>
        <end position="601"/>
    </location>
</feature>
<dbReference type="EMBL" id="QPFP01000002">
    <property type="protein sequence ID" value="TEB39211.1"/>
    <property type="molecule type" value="Genomic_DNA"/>
</dbReference>
<dbReference type="AlphaFoldDB" id="A0A4Y7TYX0"/>
<feature type="compositionally biased region" description="Basic and acidic residues" evidence="1">
    <location>
        <begin position="411"/>
        <end position="420"/>
    </location>
</feature>
<reference evidence="2 3" key="1">
    <citation type="journal article" date="2019" name="Nat. Ecol. Evol.">
        <title>Megaphylogeny resolves global patterns of mushroom evolution.</title>
        <authorList>
            <person name="Varga T."/>
            <person name="Krizsan K."/>
            <person name="Foldi C."/>
            <person name="Dima B."/>
            <person name="Sanchez-Garcia M."/>
            <person name="Sanchez-Ramirez S."/>
            <person name="Szollosi G.J."/>
            <person name="Szarkandi J.G."/>
            <person name="Papp V."/>
            <person name="Albert L."/>
            <person name="Andreopoulos W."/>
            <person name="Angelini C."/>
            <person name="Antonin V."/>
            <person name="Barry K.W."/>
            <person name="Bougher N.L."/>
            <person name="Buchanan P."/>
            <person name="Buyck B."/>
            <person name="Bense V."/>
            <person name="Catcheside P."/>
            <person name="Chovatia M."/>
            <person name="Cooper J."/>
            <person name="Damon W."/>
            <person name="Desjardin D."/>
            <person name="Finy P."/>
            <person name="Geml J."/>
            <person name="Haridas S."/>
            <person name="Hughes K."/>
            <person name="Justo A."/>
            <person name="Karasinski D."/>
            <person name="Kautmanova I."/>
            <person name="Kiss B."/>
            <person name="Kocsube S."/>
            <person name="Kotiranta H."/>
            <person name="LaButti K.M."/>
            <person name="Lechner B.E."/>
            <person name="Liimatainen K."/>
            <person name="Lipzen A."/>
            <person name="Lukacs Z."/>
            <person name="Mihaltcheva S."/>
            <person name="Morgado L.N."/>
            <person name="Niskanen T."/>
            <person name="Noordeloos M.E."/>
            <person name="Ohm R.A."/>
            <person name="Ortiz-Santana B."/>
            <person name="Ovrebo C."/>
            <person name="Racz N."/>
            <person name="Riley R."/>
            <person name="Savchenko A."/>
            <person name="Shiryaev A."/>
            <person name="Soop K."/>
            <person name="Spirin V."/>
            <person name="Szebenyi C."/>
            <person name="Tomsovsky M."/>
            <person name="Tulloss R.E."/>
            <person name="Uehling J."/>
            <person name="Grigoriev I.V."/>
            <person name="Vagvolgyi C."/>
            <person name="Papp T."/>
            <person name="Martin F.M."/>
            <person name="Miettinen O."/>
            <person name="Hibbett D.S."/>
            <person name="Nagy L.G."/>
        </authorList>
    </citation>
    <scope>NUCLEOTIDE SEQUENCE [LARGE SCALE GENOMIC DNA]</scope>
    <source>
        <strain evidence="2 3">FP101781</strain>
    </source>
</reference>
<feature type="compositionally biased region" description="Basic and acidic residues" evidence="1">
    <location>
        <begin position="343"/>
        <end position="352"/>
    </location>
</feature>
<feature type="compositionally biased region" description="Polar residues" evidence="1">
    <location>
        <begin position="437"/>
        <end position="463"/>
    </location>
</feature>
<feature type="compositionally biased region" description="Basic and acidic residues" evidence="1">
    <location>
        <begin position="317"/>
        <end position="336"/>
    </location>
</feature>
<feature type="compositionally biased region" description="Polar residues" evidence="1">
    <location>
        <begin position="102"/>
        <end position="118"/>
    </location>
</feature>
<accession>A0A4Y7TYX0</accession>
<feature type="region of interest" description="Disordered" evidence="1">
    <location>
        <begin position="887"/>
        <end position="958"/>
    </location>
</feature>
<feature type="compositionally biased region" description="Polar residues" evidence="1">
    <location>
        <begin position="32"/>
        <end position="45"/>
    </location>
</feature>
<feature type="compositionally biased region" description="Basic and acidic residues" evidence="1">
    <location>
        <begin position="119"/>
        <end position="222"/>
    </location>
</feature>
<feature type="compositionally biased region" description="Polar residues" evidence="1">
    <location>
        <begin position="592"/>
        <end position="601"/>
    </location>
</feature>
<feature type="region of interest" description="Disordered" evidence="1">
    <location>
        <begin position="1"/>
        <end position="505"/>
    </location>
</feature>
<dbReference type="Proteomes" id="UP000298030">
    <property type="component" value="Unassembled WGS sequence"/>
</dbReference>
<dbReference type="STRING" id="71717.A0A4Y7TYX0"/>
<protein>
    <submittedName>
        <fullName evidence="2">Uncharacterized protein</fullName>
    </submittedName>
</protein>
<gene>
    <name evidence="2" type="ORF">FA13DRAFT_1725188</name>
</gene>
<dbReference type="OrthoDB" id="2504266at2759"/>
<feature type="compositionally biased region" description="Basic and acidic residues" evidence="1">
    <location>
        <begin position="228"/>
        <end position="285"/>
    </location>
</feature>
<feature type="non-terminal residue" evidence="2">
    <location>
        <position position="1"/>
    </location>
</feature>